<dbReference type="EMBL" id="LWDD02000656">
    <property type="protein sequence ID" value="KAE8257437.1"/>
    <property type="molecule type" value="Genomic_DNA"/>
</dbReference>
<proteinExistence type="predicted"/>
<sequence length="192" mass="19781">MAINSGGVQGLPPLNSTSVVSSYSPVCSFSGIGKGYMSVSLGGFKSNEPISSSSPAVFSLGQRNFRIGDQLVSCLQTKYPSTNQTSVKLTAFNVSISNATPSIRNLLPSGGYPASAVIGAGEYATFPSAAPSKTYPNVTFTPIASSIGKNQQALLSYDNVAGTLNLFDPNSKSLASVPFSCSEGVGKEVLPH</sequence>
<evidence type="ECO:0000313" key="2">
    <source>
        <dbReference type="EMBL" id="KAE8257437.1"/>
    </source>
</evidence>
<gene>
    <name evidence="2" type="ORF">A4X03_0g4670</name>
    <name evidence="1" type="ORF">JKIAZH3_G4989</name>
</gene>
<dbReference type="EMBL" id="CAJHJG010004096">
    <property type="protein sequence ID" value="CAD6938399.1"/>
    <property type="molecule type" value="Genomic_DNA"/>
</dbReference>
<accession>A0A8T8TAI4</accession>
<comment type="caution">
    <text evidence="2">The sequence shown here is derived from an EMBL/GenBank/DDBJ whole genome shotgun (WGS) entry which is preliminary data.</text>
</comment>
<evidence type="ECO:0000313" key="3">
    <source>
        <dbReference type="Proteomes" id="UP000077671"/>
    </source>
</evidence>
<protein>
    <submittedName>
        <fullName evidence="2">Uncharacterized protein</fullName>
    </submittedName>
</protein>
<reference evidence="2" key="1">
    <citation type="submission" date="2016-04" db="EMBL/GenBank/DDBJ databases">
        <authorList>
            <person name="Nguyen H.D."/>
            <person name="Kesanakurti P."/>
            <person name="Cullis J."/>
            <person name="Levesque C.A."/>
            <person name="Hambleton S."/>
        </authorList>
    </citation>
    <scope>NUCLEOTIDE SEQUENCE</scope>
    <source>
        <strain evidence="2">DAOMC 238032</strain>
    </source>
</reference>
<evidence type="ECO:0000313" key="4">
    <source>
        <dbReference type="Proteomes" id="UP000836402"/>
    </source>
</evidence>
<dbReference type="Proteomes" id="UP000836402">
    <property type="component" value="Unassembled WGS sequence"/>
</dbReference>
<dbReference type="Proteomes" id="UP000077671">
    <property type="component" value="Unassembled WGS sequence"/>
</dbReference>
<name>A0A8T8TAI4_9BASI</name>
<keyword evidence="4" id="KW-1185">Reference proteome</keyword>
<reference evidence="2" key="2">
    <citation type="journal article" date="2019" name="IMA Fungus">
        <title>Genome sequencing and comparison of five Tilletia species to identify candidate genes for the detection of regulated species infecting wheat.</title>
        <authorList>
            <person name="Nguyen H.D.T."/>
            <person name="Sultana T."/>
            <person name="Kesanakurti P."/>
            <person name="Hambleton S."/>
        </authorList>
    </citation>
    <scope>NUCLEOTIDE SEQUENCE</scope>
    <source>
        <strain evidence="2">DAOMC 238032</strain>
    </source>
</reference>
<evidence type="ECO:0000313" key="1">
    <source>
        <dbReference type="EMBL" id="CAD6938399.1"/>
    </source>
</evidence>
<reference evidence="1" key="3">
    <citation type="submission" date="2020-10" db="EMBL/GenBank/DDBJ databases">
        <authorList>
            <person name="Sedaghatjoo S."/>
        </authorList>
    </citation>
    <scope>NUCLEOTIDE SEQUENCE</scope>
    <source>
        <strain evidence="1">AZH3</strain>
    </source>
</reference>
<organism evidence="2 3">
    <name type="scientific">Tilletia caries</name>
    <name type="common">wheat bunt fungus</name>
    <dbReference type="NCBI Taxonomy" id="13290"/>
    <lineage>
        <taxon>Eukaryota</taxon>
        <taxon>Fungi</taxon>
        <taxon>Dikarya</taxon>
        <taxon>Basidiomycota</taxon>
        <taxon>Ustilaginomycotina</taxon>
        <taxon>Exobasidiomycetes</taxon>
        <taxon>Tilletiales</taxon>
        <taxon>Tilletiaceae</taxon>
        <taxon>Tilletia</taxon>
    </lineage>
</organism>
<dbReference type="AlphaFoldDB" id="A0A8T8TAI4"/>